<sequence>MQWKPPEFACTSGSTTSNVAIALTRLGGRTAVLGKVGDLWYRRFPFSRVMAAAAAAASPATVALILSRFAPPFPPHPPPGLPENRERERMGKREGTWHPGMWGPRGSHADSAATSDKTGAKTNEGPKVNAQNSGGNRFGPAAMICTIPKPNKWAHEALVITHGGKKISTQQPASVATDFCQD</sequence>
<keyword evidence="3" id="KW-1185">Reference proteome</keyword>
<dbReference type="AlphaFoldDB" id="A0A0E0HYL4"/>
<feature type="compositionally biased region" description="Basic and acidic residues" evidence="1">
    <location>
        <begin position="83"/>
        <end position="96"/>
    </location>
</feature>
<dbReference type="EnsemblPlants" id="ONIVA07G07190.1">
    <property type="protein sequence ID" value="ONIVA07G07190.1"/>
    <property type="gene ID" value="ONIVA07G07190"/>
</dbReference>
<dbReference type="Gene3D" id="3.40.1190.30">
    <property type="match status" value="1"/>
</dbReference>
<dbReference type="HOGENOM" id="CLU_1484294_0_0_1"/>
<evidence type="ECO:0000313" key="2">
    <source>
        <dbReference type="EnsemblPlants" id="ONIVA07G07190.1"/>
    </source>
</evidence>
<reference evidence="2" key="1">
    <citation type="submission" date="2015-04" db="UniProtKB">
        <authorList>
            <consortium name="EnsemblPlants"/>
        </authorList>
    </citation>
    <scope>IDENTIFICATION</scope>
    <source>
        <strain evidence="2">SL10</strain>
    </source>
</reference>
<dbReference type="Proteomes" id="UP000006591">
    <property type="component" value="Chromosome 7"/>
</dbReference>
<accession>A0A0E0HYL4</accession>
<protein>
    <submittedName>
        <fullName evidence="2">Uncharacterized protein</fullName>
    </submittedName>
</protein>
<dbReference type="STRING" id="4536.A0A0E0HYL4"/>
<reference evidence="2" key="2">
    <citation type="submission" date="2018-04" db="EMBL/GenBank/DDBJ databases">
        <title>OnivRS2 (Oryza nivara Reference Sequence Version 2).</title>
        <authorList>
            <person name="Zhang J."/>
            <person name="Kudrna D."/>
            <person name="Lee S."/>
            <person name="Talag J."/>
            <person name="Rajasekar S."/>
            <person name="Welchert J."/>
            <person name="Hsing Y.-I."/>
            <person name="Wing R.A."/>
        </authorList>
    </citation>
    <scope>NUCLEOTIDE SEQUENCE [LARGE SCALE GENOMIC DNA]</scope>
    <source>
        <strain evidence="2">SL10</strain>
    </source>
</reference>
<organism evidence="2">
    <name type="scientific">Oryza nivara</name>
    <name type="common">Indian wild rice</name>
    <name type="synonym">Oryza sativa f. spontanea</name>
    <dbReference type="NCBI Taxonomy" id="4536"/>
    <lineage>
        <taxon>Eukaryota</taxon>
        <taxon>Viridiplantae</taxon>
        <taxon>Streptophyta</taxon>
        <taxon>Embryophyta</taxon>
        <taxon>Tracheophyta</taxon>
        <taxon>Spermatophyta</taxon>
        <taxon>Magnoliopsida</taxon>
        <taxon>Liliopsida</taxon>
        <taxon>Poales</taxon>
        <taxon>Poaceae</taxon>
        <taxon>BOP clade</taxon>
        <taxon>Oryzoideae</taxon>
        <taxon>Oryzeae</taxon>
        <taxon>Oryzinae</taxon>
        <taxon>Oryza</taxon>
    </lineage>
</organism>
<evidence type="ECO:0000313" key="3">
    <source>
        <dbReference type="Proteomes" id="UP000006591"/>
    </source>
</evidence>
<name>A0A0E0HYL4_ORYNI</name>
<feature type="compositionally biased region" description="Polar residues" evidence="1">
    <location>
        <begin position="112"/>
        <end position="121"/>
    </location>
</feature>
<dbReference type="Gramene" id="ONIVA07G07190.1">
    <property type="protein sequence ID" value="ONIVA07G07190.1"/>
    <property type="gene ID" value="ONIVA07G07190"/>
</dbReference>
<proteinExistence type="predicted"/>
<feature type="region of interest" description="Disordered" evidence="1">
    <location>
        <begin position="73"/>
        <end position="138"/>
    </location>
</feature>
<evidence type="ECO:0000256" key="1">
    <source>
        <dbReference type="SAM" id="MobiDB-lite"/>
    </source>
</evidence>